<dbReference type="Proteomes" id="UP000324924">
    <property type="component" value="Chromosome"/>
</dbReference>
<comment type="similarity">
    <text evidence="1 8 9">Belongs to the GreA/GreB family.</text>
</comment>
<dbReference type="HAMAP" id="MF_00105">
    <property type="entry name" value="GreA_GreB"/>
    <property type="match status" value="1"/>
</dbReference>
<dbReference type="PANTHER" id="PTHR30437:SF4">
    <property type="entry name" value="TRANSCRIPTION ELONGATION FACTOR GREA"/>
    <property type="match status" value="1"/>
</dbReference>
<keyword evidence="12" id="KW-0251">Elongation factor</keyword>
<accession>A0A5C0UHL8</accession>
<dbReference type="GO" id="GO:0003677">
    <property type="term" value="F:DNA binding"/>
    <property type="evidence" value="ECO:0007669"/>
    <property type="project" value="UniProtKB-UniRule"/>
</dbReference>
<protein>
    <recommendedName>
        <fullName evidence="2 8">Transcription elongation factor GreA</fullName>
    </recommendedName>
    <alternativeName>
        <fullName evidence="7 8">Transcript cleavage factor GreA</fullName>
    </alternativeName>
</protein>
<comment type="function">
    <text evidence="6 8 9">Necessary for efficient RNA polymerase transcription elongation past template-encoded arresting sites. The arresting sites in DNA have the property of trapping a certain fraction of elongating RNA polymerases that pass through, resulting in locked ternary complexes. Cleavage of the nascent transcript by cleavage factors such as GreA or GreB allows the resumption of elongation from the new 3'terminus. GreA releases sequences of 2 to 3 nucleotides.</text>
</comment>
<dbReference type="OrthoDB" id="9808774at2"/>
<dbReference type="GO" id="GO:0070063">
    <property type="term" value="F:RNA polymerase binding"/>
    <property type="evidence" value="ECO:0007669"/>
    <property type="project" value="InterPro"/>
</dbReference>
<sequence length="160" mass="18149">MSQKEPITKTGLLKLKLELNELIETVKPKIMKELQYARGLGDLSENAEYSAAKEKQIEISKRIEKLHNMILNSRVVDTANIDKDFARFGAKVTLTDCDTGKEVSYTLVGKYESDIQKKLISIDSPLGKSILGKQVDQEFEFRAPGGHKTFLIKEIRYEEV</sequence>
<evidence type="ECO:0000259" key="10">
    <source>
        <dbReference type="Pfam" id="PF01272"/>
    </source>
</evidence>
<dbReference type="GO" id="GO:0006354">
    <property type="term" value="P:DNA-templated transcription elongation"/>
    <property type="evidence" value="ECO:0007669"/>
    <property type="project" value="TreeGrafter"/>
</dbReference>
<dbReference type="PIRSF" id="PIRSF006092">
    <property type="entry name" value="GreA_GreB"/>
    <property type="match status" value="1"/>
</dbReference>
<dbReference type="PANTHER" id="PTHR30437">
    <property type="entry name" value="TRANSCRIPTION ELONGATION FACTOR GREA"/>
    <property type="match status" value="1"/>
</dbReference>
<dbReference type="EMBL" id="CP043314">
    <property type="protein sequence ID" value="QEK39190.1"/>
    <property type="molecule type" value="Genomic_DNA"/>
</dbReference>
<evidence type="ECO:0000256" key="8">
    <source>
        <dbReference type="HAMAP-Rule" id="MF_00105"/>
    </source>
</evidence>
<organism evidence="12 13">
    <name type="scientific">Candidatus Nesciobacter abundans</name>
    <dbReference type="NCBI Taxonomy" id="2601668"/>
    <lineage>
        <taxon>Bacteria</taxon>
        <taxon>Pseudomonadati</taxon>
        <taxon>Pseudomonadota</taxon>
        <taxon>Alphaproteobacteria</taxon>
        <taxon>Holosporales</taxon>
        <taxon>Holosporaceae</taxon>
        <taxon>Candidatus Nesciobacter</taxon>
    </lineage>
</organism>
<dbReference type="SUPFAM" id="SSF54534">
    <property type="entry name" value="FKBP-like"/>
    <property type="match status" value="1"/>
</dbReference>
<evidence type="ECO:0000256" key="9">
    <source>
        <dbReference type="RuleBase" id="RU000556"/>
    </source>
</evidence>
<feature type="domain" description="Transcription elongation factor GreA/GreB N-terminal" evidence="11">
    <location>
        <begin position="6"/>
        <end position="75"/>
    </location>
</feature>
<dbReference type="Pfam" id="PF01272">
    <property type="entry name" value="GreA_GreB"/>
    <property type="match status" value="1"/>
</dbReference>
<keyword evidence="4 8" id="KW-0238">DNA-binding</keyword>
<evidence type="ECO:0000259" key="11">
    <source>
        <dbReference type="Pfam" id="PF03449"/>
    </source>
</evidence>
<dbReference type="InterPro" id="IPR036805">
    <property type="entry name" value="Tscrpt_elong_fac_GreA/B_N_sf"/>
</dbReference>
<dbReference type="InterPro" id="IPR006359">
    <property type="entry name" value="Tscrpt_elong_fac_GreA"/>
</dbReference>
<proteinExistence type="inferred from homology"/>
<dbReference type="InterPro" id="IPR001437">
    <property type="entry name" value="Tscrpt_elong_fac_GreA/B_C"/>
</dbReference>
<dbReference type="NCBIfam" id="TIGR01462">
    <property type="entry name" value="greA"/>
    <property type="match status" value="1"/>
</dbReference>
<evidence type="ECO:0000256" key="1">
    <source>
        <dbReference type="ARBA" id="ARBA00008213"/>
    </source>
</evidence>
<evidence type="ECO:0000256" key="7">
    <source>
        <dbReference type="ARBA" id="ARBA00030776"/>
    </source>
</evidence>
<dbReference type="InterPro" id="IPR018151">
    <property type="entry name" value="TF_GreA/GreB_CS"/>
</dbReference>
<dbReference type="SUPFAM" id="SSF46557">
    <property type="entry name" value="GreA transcript cleavage protein, N-terminal domain"/>
    <property type="match status" value="1"/>
</dbReference>
<evidence type="ECO:0000256" key="6">
    <source>
        <dbReference type="ARBA" id="ARBA00024916"/>
    </source>
</evidence>
<evidence type="ECO:0000256" key="4">
    <source>
        <dbReference type="ARBA" id="ARBA00023125"/>
    </source>
</evidence>
<gene>
    <name evidence="8 12" type="primary">greA</name>
    <name evidence="12" type="ORF">FZC36_01980</name>
</gene>
<dbReference type="RefSeq" id="WP_148972313.1">
    <property type="nucleotide sequence ID" value="NZ_CP043314.1"/>
</dbReference>
<dbReference type="NCBIfam" id="NF001263">
    <property type="entry name" value="PRK00226.1-4"/>
    <property type="match status" value="1"/>
</dbReference>
<dbReference type="InterPro" id="IPR028624">
    <property type="entry name" value="Tscrpt_elong_fac_GreA/B"/>
</dbReference>
<dbReference type="FunFam" id="1.10.287.180:FF:000001">
    <property type="entry name" value="Transcription elongation factor GreA"/>
    <property type="match status" value="1"/>
</dbReference>
<dbReference type="AlphaFoldDB" id="A0A5C0UHL8"/>
<evidence type="ECO:0000256" key="2">
    <source>
        <dbReference type="ARBA" id="ARBA00013729"/>
    </source>
</evidence>
<dbReference type="PROSITE" id="PS00829">
    <property type="entry name" value="GREAB_1"/>
    <property type="match status" value="1"/>
</dbReference>
<keyword evidence="13" id="KW-1185">Reference proteome</keyword>
<dbReference type="Pfam" id="PF03449">
    <property type="entry name" value="GreA_GreB_N"/>
    <property type="match status" value="1"/>
</dbReference>
<keyword evidence="5 8" id="KW-0804">Transcription</keyword>
<dbReference type="GO" id="GO:0032784">
    <property type="term" value="P:regulation of DNA-templated transcription elongation"/>
    <property type="evidence" value="ECO:0007669"/>
    <property type="project" value="UniProtKB-UniRule"/>
</dbReference>
<dbReference type="NCBIfam" id="NF001261">
    <property type="entry name" value="PRK00226.1-2"/>
    <property type="match status" value="1"/>
</dbReference>
<evidence type="ECO:0000313" key="12">
    <source>
        <dbReference type="EMBL" id="QEK39190.1"/>
    </source>
</evidence>
<dbReference type="InterPro" id="IPR022691">
    <property type="entry name" value="Tscrpt_elong_fac_GreA/B_N"/>
</dbReference>
<dbReference type="InterPro" id="IPR023459">
    <property type="entry name" value="Tscrpt_elong_fac_GreA/B_fam"/>
</dbReference>
<reference evidence="12 13" key="1">
    <citation type="submission" date="2019-08" db="EMBL/GenBank/DDBJ databases">
        <title>Highly reduced genomes of protist endosymbionts show evolutionary convergence.</title>
        <authorList>
            <person name="George E."/>
            <person name="Husnik F."/>
            <person name="Tashyreva D."/>
            <person name="Prokopchuk G."/>
            <person name="Horak A."/>
            <person name="Kwong W.K."/>
            <person name="Lukes J."/>
            <person name="Keeling P.J."/>
        </authorList>
    </citation>
    <scope>NUCLEOTIDE SEQUENCE [LARGE SCALE GENOMIC DNA]</scope>
    <source>
        <strain evidence="12">1604HC</strain>
    </source>
</reference>
<evidence type="ECO:0000256" key="3">
    <source>
        <dbReference type="ARBA" id="ARBA00023015"/>
    </source>
</evidence>
<dbReference type="GO" id="GO:0003746">
    <property type="term" value="F:translation elongation factor activity"/>
    <property type="evidence" value="ECO:0007669"/>
    <property type="project" value="UniProtKB-KW"/>
</dbReference>
<evidence type="ECO:0000256" key="5">
    <source>
        <dbReference type="ARBA" id="ARBA00023163"/>
    </source>
</evidence>
<name>A0A5C0UHL8_9PROT</name>
<dbReference type="Gene3D" id="1.10.287.180">
    <property type="entry name" value="Transcription elongation factor, GreA/GreB, N-terminal domain"/>
    <property type="match status" value="1"/>
</dbReference>
<feature type="domain" description="Transcription elongation factor GreA/GreB C-terminal" evidence="10">
    <location>
        <begin position="83"/>
        <end position="157"/>
    </location>
</feature>
<keyword evidence="3 8" id="KW-0805">Transcription regulation</keyword>
<dbReference type="InterPro" id="IPR036953">
    <property type="entry name" value="GreA/GreB_C_sf"/>
</dbReference>
<keyword evidence="12" id="KW-0648">Protein biosynthesis</keyword>
<dbReference type="Gene3D" id="3.10.50.30">
    <property type="entry name" value="Transcription elongation factor, GreA/GreB, C-terminal domain"/>
    <property type="match status" value="1"/>
</dbReference>
<dbReference type="KEGG" id="nabu:FZC36_01980"/>
<evidence type="ECO:0000313" key="13">
    <source>
        <dbReference type="Proteomes" id="UP000324924"/>
    </source>
</evidence>
<dbReference type="FunFam" id="3.10.50.30:FF:000001">
    <property type="entry name" value="Transcription elongation factor GreA"/>
    <property type="match status" value="1"/>
</dbReference>